<proteinExistence type="predicted"/>
<organism evidence="1 2">
    <name type="scientific">Actinophytocola glycyrrhizae</name>
    <dbReference type="NCBI Taxonomy" id="2044873"/>
    <lineage>
        <taxon>Bacteria</taxon>
        <taxon>Bacillati</taxon>
        <taxon>Actinomycetota</taxon>
        <taxon>Actinomycetes</taxon>
        <taxon>Pseudonocardiales</taxon>
        <taxon>Pseudonocardiaceae</taxon>
    </lineage>
</organism>
<accession>A0ABV9RWH0</accession>
<evidence type="ECO:0000313" key="2">
    <source>
        <dbReference type="Proteomes" id="UP001595859"/>
    </source>
</evidence>
<sequence length="143" mass="15296">MSAALTTSSTMDALIGAYRSHVLGRNLPDPATLDLMPSTREILVQPYGGPDLCSRLGGILVWAYTLTDLTASWSHTAGDRLHVRVNGRTAGGSRITVYGGGAFAECCGLVPLGHDEQEGVTLDELYTLVGLLRESQQHEREVA</sequence>
<reference evidence="2" key="1">
    <citation type="journal article" date="2019" name="Int. J. Syst. Evol. Microbiol.">
        <title>The Global Catalogue of Microorganisms (GCM) 10K type strain sequencing project: providing services to taxonomists for standard genome sequencing and annotation.</title>
        <authorList>
            <consortium name="The Broad Institute Genomics Platform"/>
            <consortium name="The Broad Institute Genome Sequencing Center for Infectious Disease"/>
            <person name="Wu L."/>
            <person name="Ma J."/>
        </authorList>
    </citation>
    <scope>NUCLEOTIDE SEQUENCE [LARGE SCALE GENOMIC DNA]</scope>
    <source>
        <strain evidence="2">ZS-22-S1</strain>
    </source>
</reference>
<keyword evidence="2" id="KW-1185">Reference proteome</keyword>
<dbReference type="Proteomes" id="UP001595859">
    <property type="component" value="Unassembled WGS sequence"/>
</dbReference>
<dbReference type="EMBL" id="JBHSIS010000003">
    <property type="protein sequence ID" value="MFC4853642.1"/>
    <property type="molecule type" value="Genomic_DNA"/>
</dbReference>
<comment type="caution">
    <text evidence="1">The sequence shown here is derived from an EMBL/GenBank/DDBJ whole genome shotgun (WGS) entry which is preliminary data.</text>
</comment>
<evidence type="ECO:0000313" key="1">
    <source>
        <dbReference type="EMBL" id="MFC4853642.1"/>
    </source>
</evidence>
<name>A0ABV9RWH0_9PSEU</name>
<dbReference type="RefSeq" id="WP_378055581.1">
    <property type="nucleotide sequence ID" value="NZ_JBHSIS010000003.1"/>
</dbReference>
<protein>
    <submittedName>
        <fullName evidence="1">Uncharacterized protein</fullName>
    </submittedName>
</protein>
<gene>
    <name evidence="1" type="ORF">ACFPCV_08990</name>
</gene>